<feature type="signal peptide" evidence="1">
    <location>
        <begin position="1"/>
        <end position="20"/>
    </location>
</feature>
<sequence>MKKKVFIALLACVMSFSCIAPSFVGATSSDNSETANTQEKMTKEELNKIVEETAEEVLEEAPRVERETDEIQTMGAVSVGTKLIRIFGKSYVTKKLPKKIYSKFPAAVKNEVSESAFVNFWSAYVLVGGLDEVQNTVSNYLKPYVWDWVAESAGYIAQGTVWALL</sequence>
<dbReference type="Proteomes" id="UP001549167">
    <property type="component" value="Unassembled WGS sequence"/>
</dbReference>
<accession>A0ABV2KY00</accession>
<evidence type="ECO:0000313" key="2">
    <source>
        <dbReference type="EMBL" id="MET3684472.1"/>
    </source>
</evidence>
<dbReference type="PROSITE" id="PS51257">
    <property type="entry name" value="PROKAR_LIPOPROTEIN"/>
    <property type="match status" value="1"/>
</dbReference>
<comment type="caution">
    <text evidence="2">The sequence shown here is derived from an EMBL/GenBank/DDBJ whole genome shotgun (WGS) entry which is preliminary data.</text>
</comment>
<protein>
    <recommendedName>
        <fullName evidence="4">Lipoprotein</fullName>
    </recommendedName>
</protein>
<evidence type="ECO:0000313" key="3">
    <source>
        <dbReference type="Proteomes" id="UP001549167"/>
    </source>
</evidence>
<evidence type="ECO:0008006" key="4">
    <source>
        <dbReference type="Google" id="ProtNLM"/>
    </source>
</evidence>
<keyword evidence="1" id="KW-0732">Signal</keyword>
<organism evidence="2 3">
    <name type="scientific">Alkalibacillus flavidus</name>
    <dbReference type="NCBI Taxonomy" id="546021"/>
    <lineage>
        <taxon>Bacteria</taxon>
        <taxon>Bacillati</taxon>
        <taxon>Bacillota</taxon>
        <taxon>Bacilli</taxon>
        <taxon>Bacillales</taxon>
        <taxon>Bacillaceae</taxon>
        <taxon>Alkalibacillus</taxon>
    </lineage>
</organism>
<keyword evidence="3" id="KW-1185">Reference proteome</keyword>
<feature type="chain" id="PRO_5046436084" description="Lipoprotein" evidence="1">
    <location>
        <begin position="21"/>
        <end position="165"/>
    </location>
</feature>
<dbReference type="EMBL" id="JBEPMX010000022">
    <property type="protein sequence ID" value="MET3684472.1"/>
    <property type="molecule type" value="Genomic_DNA"/>
</dbReference>
<reference evidence="2 3" key="1">
    <citation type="submission" date="2024-06" db="EMBL/GenBank/DDBJ databases">
        <title>Genomic Encyclopedia of Type Strains, Phase IV (KMG-IV): sequencing the most valuable type-strain genomes for metagenomic binning, comparative biology and taxonomic classification.</title>
        <authorList>
            <person name="Goeker M."/>
        </authorList>
    </citation>
    <scope>NUCLEOTIDE SEQUENCE [LARGE SCALE GENOMIC DNA]</scope>
    <source>
        <strain evidence="2 3">DSM 23520</strain>
    </source>
</reference>
<gene>
    <name evidence="2" type="ORF">ABID56_002609</name>
</gene>
<evidence type="ECO:0000256" key="1">
    <source>
        <dbReference type="SAM" id="SignalP"/>
    </source>
</evidence>
<name>A0ABV2KY00_9BACI</name>
<dbReference type="RefSeq" id="WP_354221851.1">
    <property type="nucleotide sequence ID" value="NZ_JBEPMX010000022.1"/>
</dbReference>
<proteinExistence type="predicted"/>